<proteinExistence type="predicted"/>
<dbReference type="PANTHER" id="PTHR37841:SF1">
    <property type="entry name" value="DUF3298 DOMAIN-CONTAINING PROTEIN"/>
    <property type="match status" value="1"/>
</dbReference>
<protein>
    <submittedName>
        <fullName evidence="2">WG repeat-containing protein</fullName>
    </submittedName>
</protein>
<gene>
    <name evidence="2" type="ORF">D6B99_09395</name>
</gene>
<dbReference type="RefSeq" id="WP_119987420.1">
    <property type="nucleotide sequence ID" value="NZ_CP032489.1"/>
</dbReference>
<feature type="signal peptide" evidence="1">
    <location>
        <begin position="1"/>
        <end position="22"/>
    </location>
</feature>
<dbReference type="Pfam" id="PF14903">
    <property type="entry name" value="WG_beta_rep"/>
    <property type="match status" value="5"/>
</dbReference>
<evidence type="ECO:0000313" key="3">
    <source>
        <dbReference type="Proteomes" id="UP000266118"/>
    </source>
</evidence>
<dbReference type="InterPro" id="IPR032774">
    <property type="entry name" value="WG_beta_rep"/>
</dbReference>
<name>A0A386HPC2_9BACT</name>
<keyword evidence="1" id="KW-0732">Signal</keyword>
<dbReference type="OrthoDB" id="5464673at2"/>
<dbReference type="KEGG" id="ark:D6B99_09395"/>
<dbReference type="SUPFAM" id="SSF69360">
    <property type="entry name" value="Cell wall binding repeat"/>
    <property type="match status" value="1"/>
</dbReference>
<dbReference type="Proteomes" id="UP000266118">
    <property type="component" value="Chromosome"/>
</dbReference>
<organism evidence="2 3">
    <name type="scientific">Arachidicoccus soli</name>
    <dbReference type="NCBI Taxonomy" id="2341117"/>
    <lineage>
        <taxon>Bacteria</taxon>
        <taxon>Pseudomonadati</taxon>
        <taxon>Bacteroidota</taxon>
        <taxon>Chitinophagia</taxon>
        <taxon>Chitinophagales</taxon>
        <taxon>Chitinophagaceae</taxon>
        <taxon>Arachidicoccus</taxon>
    </lineage>
</organism>
<dbReference type="EMBL" id="CP032489">
    <property type="protein sequence ID" value="AYD47787.1"/>
    <property type="molecule type" value="Genomic_DNA"/>
</dbReference>
<feature type="chain" id="PRO_5017327449" evidence="1">
    <location>
        <begin position="23"/>
        <end position="410"/>
    </location>
</feature>
<accession>A0A386HPC2</accession>
<sequence>MNIKKRSLTFILWLCMIVTAPAQKLHFVVTPDNTFGSISNFSEGLAKVNLKQDSVGFINTSGQFAFASTFENAGNFHCGRAYVRATMKGQSKFGFINEKGKIVIPLIYDEVEDFSCNRTAVNKDGIWKIIDRNGHTIMNDSLLITETEIDDASDTAYYWEDTEPPAFHDNRMLVRNETNYGYVDTMGIIVIPCRYNAAFAFSNGVTIVAPKGVDAPDKNNAPNFLDSLYNSLPDGQTSQKLSTIDTSGNLLFSFNKNQLPDLGVSFSNNLIRFQDQNNQWGFINKTGKVVVPDTLASTPEPFSDGMAILWPNKQILMRNPVPLTVIDTTGKIMSTISFVNDDGWMQDKDLLFHEGLLSVKINNLWGYVNKSGEIIIKPQFEEALGFHDRCAVVVTKEGKVAVIKNPLKNE</sequence>
<reference evidence="2 3" key="1">
    <citation type="submission" date="2018-09" db="EMBL/GenBank/DDBJ databases">
        <title>Arachidicoccus sp. nov., a bacterium isolated from soil.</title>
        <authorList>
            <person name="Weon H.-Y."/>
            <person name="Kwon S.-W."/>
            <person name="Lee S.A."/>
        </authorList>
    </citation>
    <scope>NUCLEOTIDE SEQUENCE [LARGE SCALE GENOMIC DNA]</scope>
    <source>
        <strain evidence="2 3">KIS59-12</strain>
    </source>
</reference>
<dbReference type="AlphaFoldDB" id="A0A386HPC2"/>
<keyword evidence="3" id="KW-1185">Reference proteome</keyword>
<evidence type="ECO:0000256" key="1">
    <source>
        <dbReference type="SAM" id="SignalP"/>
    </source>
</evidence>
<dbReference type="PANTHER" id="PTHR37841">
    <property type="entry name" value="GLR2918 PROTEIN"/>
    <property type="match status" value="1"/>
</dbReference>
<evidence type="ECO:0000313" key="2">
    <source>
        <dbReference type="EMBL" id="AYD47787.1"/>
    </source>
</evidence>